<dbReference type="Pfam" id="PF00294">
    <property type="entry name" value="PfkB"/>
    <property type="match status" value="1"/>
</dbReference>
<organism evidence="5 6">
    <name type="scientific">Stenotrophomonas maltophilia</name>
    <name type="common">Pseudomonas maltophilia</name>
    <name type="synonym">Xanthomonas maltophilia</name>
    <dbReference type="NCBI Taxonomy" id="40324"/>
    <lineage>
        <taxon>Bacteria</taxon>
        <taxon>Pseudomonadati</taxon>
        <taxon>Pseudomonadota</taxon>
        <taxon>Gammaproteobacteria</taxon>
        <taxon>Lysobacterales</taxon>
        <taxon>Lysobacteraceae</taxon>
        <taxon>Stenotrophomonas</taxon>
        <taxon>Stenotrophomonas maltophilia group</taxon>
    </lineage>
</organism>
<comment type="similarity">
    <text evidence="1">Belongs to the carbohydrate kinase PfkB family.</text>
</comment>
<comment type="caution">
    <text evidence="5">The sequence shown here is derived from an EMBL/GenBank/DDBJ whole genome shotgun (WGS) entry which is preliminary data.</text>
</comment>
<dbReference type="CDD" id="cd01166">
    <property type="entry name" value="KdgK"/>
    <property type="match status" value="1"/>
</dbReference>
<dbReference type="GO" id="GO:0016301">
    <property type="term" value="F:kinase activity"/>
    <property type="evidence" value="ECO:0007669"/>
    <property type="project" value="UniProtKB-KW"/>
</dbReference>
<evidence type="ECO:0000313" key="6">
    <source>
        <dbReference type="Proteomes" id="UP001225498"/>
    </source>
</evidence>
<dbReference type="PANTHER" id="PTHR43320:SF2">
    <property type="entry name" value="2-DEHYDRO-3-DEOXYGLUCONOKINASE_2-DEHYDRO-3-DEOXYGALACTONOKINASE"/>
    <property type="match status" value="1"/>
</dbReference>
<dbReference type="PANTHER" id="PTHR43320">
    <property type="entry name" value="SUGAR KINASE"/>
    <property type="match status" value="1"/>
</dbReference>
<evidence type="ECO:0000256" key="2">
    <source>
        <dbReference type="ARBA" id="ARBA00022679"/>
    </source>
</evidence>
<accession>A0AAI9CH06</accession>
<keyword evidence="2" id="KW-0808">Transferase</keyword>
<sequence length="339" mass="35580">MSRVVCFGELLLRLGAPGRELLLQTPQLQVHVGGAEANVAVSLASLGHDVQMVSTVPGNALGRHAVAELRRHGVGVGAVREVEGDRMGLYFLATGAVQRASEVVYDRAGSAFANSNASDHAWPALLSDAHLLHVSGVSPALGANVAESVLGAVRAARAAGVQVSFDGNYRPSLWRRWDGDAAAILREVFAEADIVFADHRDIELVLGLHFAQDDAVARTEAAAAAAFAAFPHLRWLSCTQREVVSADHHVLGALLLGRDGTRAQAAPRPLPGIVDRIGGGDAFAAGVLHGLLSGLDAESTVRFGLAAGALKHAIPGDFSPAREAEVRALMESHPFDVRR</sequence>
<feature type="domain" description="Carbohydrate kinase PfkB" evidence="4">
    <location>
        <begin position="1"/>
        <end position="311"/>
    </location>
</feature>
<evidence type="ECO:0000256" key="3">
    <source>
        <dbReference type="ARBA" id="ARBA00022777"/>
    </source>
</evidence>
<evidence type="ECO:0000256" key="1">
    <source>
        <dbReference type="ARBA" id="ARBA00010688"/>
    </source>
</evidence>
<name>A0AAI9CH06_STEMA</name>
<dbReference type="EMBL" id="ABLTIR010000001">
    <property type="protein sequence ID" value="EKZ1925085.1"/>
    <property type="molecule type" value="Genomic_DNA"/>
</dbReference>
<dbReference type="InterPro" id="IPR011611">
    <property type="entry name" value="PfkB_dom"/>
</dbReference>
<protein>
    <submittedName>
        <fullName evidence="5">Sugar kinase</fullName>
    </submittedName>
</protein>
<evidence type="ECO:0000259" key="4">
    <source>
        <dbReference type="Pfam" id="PF00294"/>
    </source>
</evidence>
<evidence type="ECO:0000313" key="5">
    <source>
        <dbReference type="EMBL" id="EKZ1925085.1"/>
    </source>
</evidence>
<reference evidence="5" key="1">
    <citation type="submission" date="2023-08" db="EMBL/GenBank/DDBJ databases">
        <authorList>
            <consortium name="Clinical and Environmental Microbiology Branch: Whole genome sequencing antimicrobial resistance pathogens in the healthcare setting"/>
        </authorList>
    </citation>
    <scope>NUCLEOTIDE SEQUENCE</scope>
    <source>
        <strain evidence="5">2023CJ-00293</strain>
    </source>
</reference>
<gene>
    <name evidence="5" type="ORF">REH87_000034</name>
</gene>
<dbReference type="InterPro" id="IPR052700">
    <property type="entry name" value="Carb_kinase_PfkB-like"/>
</dbReference>
<proteinExistence type="inferred from homology"/>
<dbReference type="AlphaFoldDB" id="A0AAI9CH06"/>
<dbReference type="Proteomes" id="UP001225498">
    <property type="component" value="Unassembled WGS sequence"/>
</dbReference>
<dbReference type="Gene3D" id="3.40.1190.20">
    <property type="match status" value="1"/>
</dbReference>
<keyword evidence="3 5" id="KW-0418">Kinase</keyword>
<dbReference type="SUPFAM" id="SSF53613">
    <property type="entry name" value="Ribokinase-like"/>
    <property type="match status" value="1"/>
</dbReference>
<dbReference type="InterPro" id="IPR029056">
    <property type="entry name" value="Ribokinase-like"/>
</dbReference>